<comment type="pathway">
    <text evidence="10 14">Amino-acid biosynthesis; L-lysine biosynthesis via DAP pathway; (S)-tetrahydrodipicolinate from L-aspartate: step 4/4.</text>
</comment>
<dbReference type="HAMAP" id="MF_00102">
    <property type="entry name" value="DapB"/>
    <property type="match status" value="1"/>
</dbReference>
<accession>A0A6L2ZPL4</accession>
<comment type="caution">
    <text evidence="14">Lacks conserved residue(s) required for the propagation of feature annotation.</text>
</comment>
<protein>
    <recommendedName>
        <fullName evidence="11 14">4-hydroxy-tetrahydrodipicolinate reductase</fullName>
        <shortName evidence="14">HTPA reductase</shortName>
        <ecNumber evidence="11 14">1.17.1.8</ecNumber>
    </recommendedName>
</protein>
<evidence type="ECO:0000256" key="2">
    <source>
        <dbReference type="ARBA" id="ARBA00006642"/>
    </source>
</evidence>
<evidence type="ECO:0000256" key="9">
    <source>
        <dbReference type="ARBA" id="ARBA00023154"/>
    </source>
</evidence>
<name>A0A6L2ZPL4_9ENTR</name>
<evidence type="ECO:0000256" key="8">
    <source>
        <dbReference type="ARBA" id="ARBA00023027"/>
    </source>
</evidence>
<feature type="active site" description="Proton donor/acceptor" evidence="14">
    <location>
        <position position="155"/>
    </location>
</feature>
<evidence type="ECO:0000256" key="7">
    <source>
        <dbReference type="ARBA" id="ARBA00023002"/>
    </source>
</evidence>
<feature type="binding site" evidence="14">
    <location>
        <begin position="98"/>
        <end position="100"/>
    </location>
    <ligand>
        <name>NAD(+)</name>
        <dbReference type="ChEBI" id="CHEBI:57540"/>
    </ligand>
</feature>
<dbReference type="GO" id="GO:0016726">
    <property type="term" value="F:oxidoreductase activity, acting on CH or CH2 groups, NAD or NADP as acceptor"/>
    <property type="evidence" value="ECO:0007669"/>
    <property type="project" value="UniProtKB-UniRule"/>
</dbReference>
<keyword evidence="3 14" id="KW-0963">Cytoplasm</keyword>
<dbReference type="GO" id="GO:0009089">
    <property type="term" value="P:lysine biosynthetic process via diaminopimelate"/>
    <property type="evidence" value="ECO:0007669"/>
    <property type="project" value="UniProtKB-UniRule"/>
</dbReference>
<dbReference type="SUPFAM" id="SSF51735">
    <property type="entry name" value="NAD(P)-binding Rossmann-fold domains"/>
    <property type="match status" value="1"/>
</dbReference>
<keyword evidence="7 14" id="KW-0560">Oxidoreductase</keyword>
<comment type="subunit">
    <text evidence="14">Homotetramer.</text>
</comment>
<dbReference type="NCBIfam" id="TIGR00036">
    <property type="entry name" value="dapB"/>
    <property type="match status" value="1"/>
</dbReference>
<dbReference type="GO" id="GO:0051287">
    <property type="term" value="F:NAD binding"/>
    <property type="evidence" value="ECO:0007669"/>
    <property type="project" value="UniProtKB-UniRule"/>
</dbReference>
<comment type="subcellular location">
    <subcellularLocation>
        <location evidence="1 14">Cytoplasm</location>
    </subcellularLocation>
</comment>
<dbReference type="GO" id="GO:0019877">
    <property type="term" value="P:diaminopimelate biosynthetic process"/>
    <property type="evidence" value="ECO:0007669"/>
    <property type="project" value="UniProtKB-UniRule"/>
</dbReference>
<dbReference type="Pfam" id="PF05173">
    <property type="entry name" value="DapB_C"/>
    <property type="match status" value="1"/>
</dbReference>
<dbReference type="Gene3D" id="3.40.50.720">
    <property type="entry name" value="NAD(P)-binding Rossmann-like Domain"/>
    <property type="match status" value="1"/>
</dbReference>
<comment type="catalytic activity">
    <reaction evidence="13 14">
        <text>(S)-2,3,4,5-tetrahydrodipicolinate + NAD(+) + H2O = (2S,4S)-4-hydroxy-2,3,4,5-tetrahydrodipicolinate + NADH + H(+)</text>
        <dbReference type="Rhea" id="RHEA:35323"/>
        <dbReference type="ChEBI" id="CHEBI:15377"/>
        <dbReference type="ChEBI" id="CHEBI:15378"/>
        <dbReference type="ChEBI" id="CHEBI:16845"/>
        <dbReference type="ChEBI" id="CHEBI:57540"/>
        <dbReference type="ChEBI" id="CHEBI:57945"/>
        <dbReference type="ChEBI" id="CHEBI:67139"/>
        <dbReference type="EC" id="1.17.1.8"/>
    </reaction>
</comment>
<evidence type="ECO:0000256" key="10">
    <source>
        <dbReference type="ARBA" id="ARBA00037922"/>
    </source>
</evidence>
<comment type="caution">
    <text evidence="14">Was originally thought to be a dihydrodipicolinate reductase (DHDPR), catalyzing the conversion of dihydrodipicolinate to tetrahydrodipicolinate. However, it was shown in E.coli that the substrate of the enzymatic reaction is not dihydrodipicolinate (DHDP) but in fact (2S,4S)-4-hydroxy-2,3,4,5-tetrahydrodipicolinic acid (HTPA), the product released by the DapA-catalyzed reaction.</text>
</comment>
<evidence type="ECO:0000259" key="16">
    <source>
        <dbReference type="Pfam" id="PF05173"/>
    </source>
</evidence>
<comment type="function">
    <text evidence="14">Catalyzes the conversion of 4-hydroxy-tetrahydrodipicolinate (HTPA) to tetrahydrodipicolinate.</text>
</comment>
<evidence type="ECO:0000256" key="4">
    <source>
        <dbReference type="ARBA" id="ARBA00022605"/>
    </source>
</evidence>
<dbReference type="EC" id="1.17.1.8" evidence="11 14"/>
<feature type="binding site" evidence="14">
    <location>
        <begin position="165"/>
        <end position="166"/>
    </location>
    <ligand>
        <name>(S)-2,3,4,5-tetrahydrodipicolinate</name>
        <dbReference type="ChEBI" id="CHEBI:16845"/>
    </ligand>
</feature>
<evidence type="ECO:0000256" key="12">
    <source>
        <dbReference type="ARBA" id="ARBA00049080"/>
    </source>
</evidence>
<gene>
    <name evidence="14 17" type="primary">dapB</name>
    <name evidence="17" type="ORF">RINTU1_15800</name>
</gene>
<keyword evidence="6 14" id="KW-0220">Diaminopimelate biosynthesis</keyword>
<feature type="binding site" evidence="14">
    <location>
        <position position="156"/>
    </location>
    <ligand>
        <name>(S)-2,3,4,5-tetrahydrodipicolinate</name>
        <dbReference type="ChEBI" id="CHEBI:16845"/>
    </ligand>
</feature>
<keyword evidence="4 14" id="KW-0028">Amino-acid biosynthesis</keyword>
<dbReference type="RefSeq" id="WP_176487875.1">
    <property type="nucleotide sequence ID" value="NZ_BLXO01000003.1"/>
</dbReference>
<reference evidence="17 18" key="1">
    <citation type="submission" date="2020-06" db="EMBL/GenBank/DDBJ databases">
        <title>The genome sequence of Candidatus Regiella insecticola strain Tut.</title>
        <authorList>
            <person name="Nikoh N."/>
            <person name="Tsuchida T."/>
            <person name="Koga R."/>
            <person name="Oshima K."/>
            <person name="Hattori M."/>
            <person name="Fukatsu T."/>
        </authorList>
    </citation>
    <scope>NUCLEOTIDE SEQUENCE [LARGE SCALE GENOMIC DNA]</scope>
    <source>
        <strain evidence="17 18">Tut</strain>
    </source>
</reference>
<dbReference type="PROSITE" id="PS01298">
    <property type="entry name" value="DAPB"/>
    <property type="match status" value="1"/>
</dbReference>
<evidence type="ECO:0000259" key="15">
    <source>
        <dbReference type="Pfam" id="PF01113"/>
    </source>
</evidence>
<dbReference type="PANTHER" id="PTHR20836:SF0">
    <property type="entry name" value="4-HYDROXY-TETRAHYDRODIPICOLINATE REDUCTASE 1, CHLOROPLASTIC-RELATED"/>
    <property type="match status" value="1"/>
</dbReference>
<evidence type="ECO:0000256" key="1">
    <source>
        <dbReference type="ARBA" id="ARBA00004496"/>
    </source>
</evidence>
<comment type="caution">
    <text evidence="17">The sequence shown here is derived from an EMBL/GenBank/DDBJ whole genome shotgun (WGS) entry which is preliminary data.</text>
</comment>
<dbReference type="Proteomes" id="UP000504714">
    <property type="component" value="Unassembled WGS sequence"/>
</dbReference>
<dbReference type="EMBL" id="BLXO01000003">
    <property type="protein sequence ID" value="GFN46138.1"/>
    <property type="molecule type" value="Genomic_DNA"/>
</dbReference>
<dbReference type="InterPro" id="IPR022664">
    <property type="entry name" value="DapB_N_CS"/>
</dbReference>
<dbReference type="CDD" id="cd02274">
    <property type="entry name" value="DHDPR_N"/>
    <property type="match status" value="1"/>
</dbReference>
<evidence type="ECO:0000256" key="6">
    <source>
        <dbReference type="ARBA" id="ARBA00022915"/>
    </source>
</evidence>
<organism evidence="17 18">
    <name type="scientific">Candidatus Regiella insecticola</name>
    <dbReference type="NCBI Taxonomy" id="138073"/>
    <lineage>
        <taxon>Bacteria</taxon>
        <taxon>Pseudomonadati</taxon>
        <taxon>Pseudomonadota</taxon>
        <taxon>Gammaproteobacteria</taxon>
        <taxon>Enterobacterales</taxon>
        <taxon>Enterobacteriaceae</taxon>
        <taxon>aphid secondary symbionts</taxon>
        <taxon>Candidatus Regiella</taxon>
    </lineage>
</organism>
<dbReference type="InterPro" id="IPR022663">
    <property type="entry name" value="DapB_C"/>
</dbReference>
<evidence type="ECO:0000256" key="3">
    <source>
        <dbReference type="ARBA" id="ARBA00022490"/>
    </source>
</evidence>
<evidence type="ECO:0000256" key="13">
    <source>
        <dbReference type="ARBA" id="ARBA00049396"/>
    </source>
</evidence>
<dbReference type="GO" id="GO:0050661">
    <property type="term" value="F:NADP binding"/>
    <property type="evidence" value="ECO:0007669"/>
    <property type="project" value="UniProtKB-UniRule"/>
</dbReference>
<sequence length="265" mass="28589">MIRIAIAGAAGRMGKQLVQAAAQHNQVTLVAAFVRQNDAAVGMDAGVLVGINPVNITLSDNLAAIENNFDVLIDFTTPTATLQHLEYCRQQKKAMVIGTTGFTDQDKIRINQAAKEIAIIRAANFSVGVNLMLELLKKTAKIIGKDTDIEIIEAHHRHKVDAPSGTALAMGETLADTLGLDLKQAALYCRNKAPRKPGTIGFSSLRAGNIIGEHQVLFANDDEQLTITHKANSRLTFANGAIRAAIWLTQKQKGLFDMSNVLDPN</sequence>
<evidence type="ECO:0000256" key="11">
    <source>
        <dbReference type="ARBA" id="ARBA00038983"/>
    </source>
</evidence>
<dbReference type="InterPro" id="IPR036291">
    <property type="entry name" value="NAD(P)-bd_dom_sf"/>
</dbReference>
<evidence type="ECO:0000313" key="18">
    <source>
        <dbReference type="Proteomes" id="UP000504714"/>
    </source>
</evidence>
<dbReference type="PANTHER" id="PTHR20836">
    <property type="entry name" value="DIHYDRODIPICOLINATE REDUCTASE"/>
    <property type="match status" value="1"/>
</dbReference>
<feature type="active site" description="Proton donor" evidence="14">
    <location>
        <position position="159"/>
    </location>
</feature>
<comment type="catalytic activity">
    <reaction evidence="12 14">
        <text>(S)-2,3,4,5-tetrahydrodipicolinate + NADP(+) + H2O = (2S,4S)-4-hydroxy-2,3,4,5-tetrahydrodipicolinate + NADPH + H(+)</text>
        <dbReference type="Rhea" id="RHEA:35331"/>
        <dbReference type="ChEBI" id="CHEBI:15377"/>
        <dbReference type="ChEBI" id="CHEBI:15378"/>
        <dbReference type="ChEBI" id="CHEBI:16845"/>
        <dbReference type="ChEBI" id="CHEBI:57783"/>
        <dbReference type="ChEBI" id="CHEBI:58349"/>
        <dbReference type="ChEBI" id="CHEBI:67139"/>
        <dbReference type="EC" id="1.17.1.8"/>
    </reaction>
</comment>
<keyword evidence="8 14" id="KW-0520">NAD</keyword>
<dbReference type="Gene3D" id="3.30.360.10">
    <property type="entry name" value="Dihydrodipicolinate Reductase, domain 2"/>
    <property type="match status" value="1"/>
</dbReference>
<evidence type="ECO:0000256" key="5">
    <source>
        <dbReference type="ARBA" id="ARBA00022857"/>
    </source>
</evidence>
<dbReference type="FunFam" id="3.30.360.10:FF:000004">
    <property type="entry name" value="4-hydroxy-tetrahydrodipicolinate reductase"/>
    <property type="match status" value="1"/>
</dbReference>
<keyword evidence="5 14" id="KW-0521">NADP</keyword>
<dbReference type="GO" id="GO:0005829">
    <property type="term" value="C:cytosol"/>
    <property type="evidence" value="ECO:0007669"/>
    <property type="project" value="TreeGrafter"/>
</dbReference>
<dbReference type="SUPFAM" id="SSF55347">
    <property type="entry name" value="Glyceraldehyde-3-phosphate dehydrogenase-like, C-terminal domain"/>
    <property type="match status" value="1"/>
</dbReference>
<feature type="binding site" evidence="14">
    <location>
        <begin position="8"/>
        <end position="13"/>
    </location>
    <ligand>
        <name>NAD(+)</name>
        <dbReference type="ChEBI" id="CHEBI:57540"/>
    </ligand>
</feature>
<dbReference type="InterPro" id="IPR023940">
    <property type="entry name" value="DHDPR_bac"/>
</dbReference>
<evidence type="ECO:0000256" key="14">
    <source>
        <dbReference type="HAMAP-Rule" id="MF_00102"/>
    </source>
</evidence>
<feature type="domain" description="Dihydrodipicolinate reductase N-terminal" evidence="15">
    <location>
        <begin position="2"/>
        <end position="125"/>
    </location>
</feature>
<dbReference type="AlphaFoldDB" id="A0A6L2ZPL4"/>
<dbReference type="UniPathway" id="UPA00034">
    <property type="reaction ID" value="UER00018"/>
</dbReference>
<keyword evidence="9 14" id="KW-0457">Lysine biosynthesis</keyword>
<dbReference type="Pfam" id="PF01113">
    <property type="entry name" value="DapB_N"/>
    <property type="match status" value="1"/>
</dbReference>
<evidence type="ECO:0000313" key="17">
    <source>
        <dbReference type="EMBL" id="GFN46138.1"/>
    </source>
</evidence>
<dbReference type="InterPro" id="IPR000846">
    <property type="entry name" value="DapB_N"/>
</dbReference>
<dbReference type="FunFam" id="3.40.50.720:FF:000048">
    <property type="entry name" value="4-hydroxy-tetrahydrodipicolinate reductase"/>
    <property type="match status" value="1"/>
</dbReference>
<proteinExistence type="inferred from homology"/>
<feature type="binding site" evidence="14">
    <location>
        <begin position="122"/>
        <end position="125"/>
    </location>
    <ligand>
        <name>NAD(+)</name>
        <dbReference type="ChEBI" id="CHEBI:57540"/>
    </ligand>
</feature>
<comment type="similarity">
    <text evidence="2 14">Belongs to the DapB family.</text>
</comment>
<feature type="domain" description="Dihydrodipicolinate reductase C-terminal" evidence="16">
    <location>
        <begin position="128"/>
        <end position="262"/>
    </location>
</feature>
<dbReference type="PIRSF" id="PIRSF000161">
    <property type="entry name" value="DHPR"/>
    <property type="match status" value="1"/>
</dbReference>
<dbReference type="GO" id="GO:0008839">
    <property type="term" value="F:4-hydroxy-tetrahydrodipicolinate reductase"/>
    <property type="evidence" value="ECO:0007669"/>
    <property type="project" value="UniProtKB-UniRule"/>
</dbReference>